<dbReference type="RefSeq" id="WP_157079628.1">
    <property type="nucleotide sequence ID" value="NZ_CBCRUZ010000003.1"/>
</dbReference>
<dbReference type="InterPro" id="IPR036271">
    <property type="entry name" value="Tet_transcr_reg_TetR-rel_C_sf"/>
</dbReference>
<dbReference type="SUPFAM" id="SSF46689">
    <property type="entry name" value="Homeodomain-like"/>
    <property type="match status" value="1"/>
</dbReference>
<keyword evidence="3" id="KW-0804">Transcription</keyword>
<feature type="DNA-binding region" description="H-T-H motif" evidence="4">
    <location>
        <begin position="27"/>
        <end position="46"/>
    </location>
</feature>
<evidence type="ECO:0000313" key="6">
    <source>
        <dbReference type="EMBL" id="QXQ14453.1"/>
    </source>
</evidence>
<evidence type="ECO:0000256" key="4">
    <source>
        <dbReference type="PROSITE-ProRule" id="PRU00335"/>
    </source>
</evidence>
<proteinExistence type="predicted"/>
<dbReference type="InterPro" id="IPR054156">
    <property type="entry name" value="YxaF_TetR_C"/>
</dbReference>
<keyword evidence="1" id="KW-0805">Transcription regulation</keyword>
<evidence type="ECO:0000256" key="1">
    <source>
        <dbReference type="ARBA" id="ARBA00023015"/>
    </source>
</evidence>
<dbReference type="Pfam" id="PF21993">
    <property type="entry name" value="TetR_C_13_2"/>
    <property type="match status" value="1"/>
</dbReference>
<keyword evidence="7" id="KW-1185">Reference proteome</keyword>
<sequence>MGRADTKQRMIAGAVALLREQGVSGVTIDAVLARSGAPRGSVYHHFPGGRDELVRTAGQAAAEYITDTIRDLAAASGPTAVLTRFAEFWLTALETTDYRAGCPVVALTLGERPELDGVAELVRTTFAEWRTQLVEVLVSHGTPAPAAAARATVAVAAFEGALILCRAERSGEPLRQVTDYLIELFGTP</sequence>
<name>A0ABX8S9B1_9ACTN</name>
<dbReference type="EMBL" id="CP079105">
    <property type="protein sequence ID" value="QXQ14453.1"/>
    <property type="molecule type" value="Genomic_DNA"/>
</dbReference>
<protein>
    <submittedName>
        <fullName evidence="6">TetR/AcrR family transcriptional regulator</fullName>
    </submittedName>
</protein>
<dbReference type="InterPro" id="IPR009057">
    <property type="entry name" value="Homeodomain-like_sf"/>
</dbReference>
<evidence type="ECO:0000256" key="2">
    <source>
        <dbReference type="ARBA" id="ARBA00023125"/>
    </source>
</evidence>
<keyword evidence="2 4" id="KW-0238">DNA-binding</keyword>
<dbReference type="InterPro" id="IPR001647">
    <property type="entry name" value="HTH_TetR"/>
</dbReference>
<dbReference type="PANTHER" id="PTHR47506">
    <property type="entry name" value="TRANSCRIPTIONAL REGULATORY PROTEIN"/>
    <property type="match status" value="1"/>
</dbReference>
<dbReference type="Proteomes" id="UP000887023">
    <property type="component" value="Chromosome"/>
</dbReference>
<evidence type="ECO:0000256" key="3">
    <source>
        <dbReference type="ARBA" id="ARBA00023163"/>
    </source>
</evidence>
<evidence type="ECO:0000313" key="7">
    <source>
        <dbReference type="Proteomes" id="UP000887023"/>
    </source>
</evidence>
<dbReference type="PROSITE" id="PS50977">
    <property type="entry name" value="HTH_TETR_2"/>
    <property type="match status" value="1"/>
</dbReference>
<gene>
    <name evidence="6" type="ORF">KV203_03280</name>
</gene>
<feature type="domain" description="HTH tetR-type" evidence="5">
    <location>
        <begin position="4"/>
        <end position="64"/>
    </location>
</feature>
<evidence type="ECO:0000259" key="5">
    <source>
        <dbReference type="PROSITE" id="PS50977"/>
    </source>
</evidence>
<dbReference type="Pfam" id="PF00440">
    <property type="entry name" value="TetR_N"/>
    <property type="match status" value="1"/>
</dbReference>
<dbReference type="Gene3D" id="1.10.357.10">
    <property type="entry name" value="Tetracycline Repressor, domain 2"/>
    <property type="match status" value="1"/>
</dbReference>
<dbReference type="PANTHER" id="PTHR47506:SF3">
    <property type="entry name" value="HTH-TYPE TRANSCRIPTIONAL REGULATOR LMRA"/>
    <property type="match status" value="1"/>
</dbReference>
<reference evidence="6" key="1">
    <citation type="submission" date="2021-07" db="EMBL/GenBank/DDBJ databases">
        <title>Candidatus Kaistella beijingensis sp. nov. isolated from a municipal wastewater treatment plant is involved in sludge foaming.</title>
        <authorList>
            <person name="Song Y."/>
            <person name="Liu S.-J."/>
        </authorList>
    </citation>
    <scope>NUCLEOTIDE SEQUENCE</scope>
    <source>
        <strain evidence="6">DSM 43998</strain>
    </source>
</reference>
<accession>A0ABX8S9B1</accession>
<organism evidence="6 7">
    <name type="scientific">Skermania pinensis</name>
    <dbReference type="NCBI Taxonomy" id="39122"/>
    <lineage>
        <taxon>Bacteria</taxon>
        <taxon>Bacillati</taxon>
        <taxon>Actinomycetota</taxon>
        <taxon>Actinomycetes</taxon>
        <taxon>Mycobacteriales</taxon>
        <taxon>Gordoniaceae</taxon>
        <taxon>Skermania</taxon>
    </lineage>
</organism>
<dbReference type="SUPFAM" id="SSF48498">
    <property type="entry name" value="Tetracyclin repressor-like, C-terminal domain"/>
    <property type="match status" value="1"/>
</dbReference>